<evidence type="ECO:0000256" key="9">
    <source>
        <dbReference type="SAM" id="SignalP"/>
    </source>
</evidence>
<dbReference type="GO" id="GO:0009765">
    <property type="term" value="P:photosynthesis, light harvesting"/>
    <property type="evidence" value="ECO:0007669"/>
    <property type="project" value="InterPro"/>
</dbReference>
<reference evidence="10" key="1">
    <citation type="submission" date="2023-06" db="EMBL/GenBank/DDBJ databases">
        <title>Survivors Of The Sea: Transcriptome response of Skeletonema marinoi to long-term dormancy.</title>
        <authorList>
            <person name="Pinder M.I.M."/>
            <person name="Kourtchenko O."/>
            <person name="Robertson E.K."/>
            <person name="Larsson T."/>
            <person name="Maumus F."/>
            <person name="Osuna-Cruz C.M."/>
            <person name="Vancaester E."/>
            <person name="Stenow R."/>
            <person name="Vandepoele K."/>
            <person name="Ploug H."/>
            <person name="Bruchert V."/>
            <person name="Godhe A."/>
            <person name="Topel M."/>
        </authorList>
    </citation>
    <scope>NUCLEOTIDE SEQUENCE</scope>
    <source>
        <strain evidence="10">R05AC</strain>
    </source>
</reference>
<evidence type="ECO:0000256" key="7">
    <source>
        <dbReference type="ARBA" id="ARBA00023243"/>
    </source>
</evidence>
<dbReference type="Pfam" id="PF00504">
    <property type="entry name" value="Chloroa_b-bind"/>
    <property type="match status" value="1"/>
</dbReference>
<evidence type="ECO:0000313" key="10">
    <source>
        <dbReference type="EMBL" id="KAK1737952.1"/>
    </source>
</evidence>
<feature type="chain" id="PRO_5042010952" evidence="9">
    <location>
        <begin position="16"/>
        <end position="209"/>
    </location>
</feature>
<feature type="signal peptide" evidence="9">
    <location>
        <begin position="1"/>
        <end position="15"/>
    </location>
</feature>
<dbReference type="GO" id="GO:0009507">
    <property type="term" value="C:chloroplast"/>
    <property type="evidence" value="ECO:0007669"/>
    <property type="project" value="UniProtKB-SubCell"/>
</dbReference>
<dbReference type="InterPro" id="IPR022796">
    <property type="entry name" value="Chloroa_b-bind"/>
</dbReference>
<evidence type="ECO:0000256" key="8">
    <source>
        <dbReference type="PIRSR" id="PIRSR601344-1"/>
    </source>
</evidence>
<proteinExistence type="inferred from homology"/>
<protein>
    <submittedName>
        <fullName evidence="10">Chlorophyll a-b binding domain-containing protein</fullName>
    </submittedName>
</protein>
<comment type="function">
    <text evidence="1">The light-harvesting complex (LHC) functions as a light receptor, it captures and delivers excitation energy to photosystems with which it is closely associated. Energy is transferred from the carotenoid and chlorophyll C (or B) to chlorophyll A and the photosynthetic reaction centers where it is used to synthesize ATP and reducing power.</text>
</comment>
<dbReference type="SUPFAM" id="SSF103511">
    <property type="entry name" value="Chlorophyll a-b binding protein"/>
    <property type="match status" value="1"/>
</dbReference>
<dbReference type="GO" id="GO:0016020">
    <property type="term" value="C:membrane"/>
    <property type="evidence" value="ECO:0007669"/>
    <property type="project" value="InterPro"/>
</dbReference>
<dbReference type="GO" id="GO:0030076">
    <property type="term" value="C:light-harvesting complex"/>
    <property type="evidence" value="ECO:0007669"/>
    <property type="project" value="UniProtKB-KW"/>
</dbReference>
<organism evidence="10 11">
    <name type="scientific">Skeletonema marinoi</name>
    <dbReference type="NCBI Taxonomy" id="267567"/>
    <lineage>
        <taxon>Eukaryota</taxon>
        <taxon>Sar</taxon>
        <taxon>Stramenopiles</taxon>
        <taxon>Ochrophyta</taxon>
        <taxon>Bacillariophyta</taxon>
        <taxon>Coscinodiscophyceae</taxon>
        <taxon>Thalassiosirophycidae</taxon>
        <taxon>Thalassiosirales</taxon>
        <taxon>Skeletonemataceae</taxon>
        <taxon>Skeletonema</taxon>
        <taxon>Skeletonema marinoi-dohrnii complex</taxon>
    </lineage>
</organism>
<comment type="caution">
    <text evidence="10">The sequence shown here is derived from an EMBL/GenBank/DDBJ whole genome shotgun (WGS) entry which is preliminary data.</text>
</comment>
<comment type="subcellular location">
    <subcellularLocation>
        <location evidence="2">Plastid</location>
        <location evidence="2">Chloroplast</location>
    </subcellularLocation>
</comment>
<feature type="binding site" evidence="8">
    <location>
        <position position="81"/>
    </location>
    <ligand>
        <name>chlorophyll a</name>
        <dbReference type="ChEBI" id="CHEBI:58416"/>
        <label>1</label>
    </ligand>
</feature>
<comment type="similarity">
    <text evidence="3">Belongs to the fucoxanthin chlorophyll protein family.</text>
</comment>
<keyword evidence="11" id="KW-1185">Reference proteome</keyword>
<evidence type="ECO:0000256" key="3">
    <source>
        <dbReference type="ARBA" id="ARBA00005933"/>
    </source>
</evidence>
<keyword evidence="8" id="KW-0157">Chromophore</keyword>
<sequence length="209" mass="22670">MKSAILATLIGSAAAFAPSAQTGTTSTTLNSNTRPDLWTPTTSYQNEVGAIAPLGFFDPLGLVKDESQEKFDHLREVEIRHGRCAMLAVTGWLTTAAGVRLPGMEAAPFGFKALLMEGLPSEVRGTIPLTLMTVFCLTVFMQDSTGENAFPGDYRNGLIDFGWDKQTTEWQNRKRAIELNNGRAAQMGILGIMIHEQLGNLNDIGLPQP</sequence>
<name>A0AAD9D8I0_9STRA</name>
<feature type="binding site" evidence="8">
    <location>
        <position position="83"/>
    </location>
    <ligand>
        <name>chlorophyll a</name>
        <dbReference type="ChEBI" id="CHEBI:58416"/>
        <label>1</label>
    </ligand>
</feature>
<keyword evidence="9" id="KW-0732">Signal</keyword>
<evidence type="ECO:0000256" key="5">
    <source>
        <dbReference type="ARBA" id="ARBA00022531"/>
    </source>
</evidence>
<dbReference type="PANTHER" id="PTHR21649">
    <property type="entry name" value="CHLOROPHYLL A/B BINDING PROTEIN"/>
    <property type="match status" value="1"/>
</dbReference>
<keyword evidence="5" id="KW-0602">Photosynthesis</keyword>
<keyword evidence="4" id="KW-0150">Chloroplast</keyword>
<gene>
    <name evidence="10" type="ORF">QTG54_011246</name>
</gene>
<evidence type="ECO:0000256" key="4">
    <source>
        <dbReference type="ARBA" id="ARBA00022528"/>
    </source>
</evidence>
<dbReference type="AlphaFoldDB" id="A0AAD9D8I0"/>
<evidence type="ECO:0000313" key="11">
    <source>
        <dbReference type="Proteomes" id="UP001224775"/>
    </source>
</evidence>
<dbReference type="Gene3D" id="1.10.3460.10">
    <property type="entry name" value="Chlorophyll a/b binding protein domain"/>
    <property type="match status" value="1"/>
</dbReference>
<dbReference type="EMBL" id="JATAAI010000022">
    <property type="protein sequence ID" value="KAK1737952.1"/>
    <property type="molecule type" value="Genomic_DNA"/>
</dbReference>
<keyword evidence="8" id="KW-0148">Chlorophyll</keyword>
<dbReference type="GO" id="GO:0016168">
    <property type="term" value="F:chlorophyll binding"/>
    <property type="evidence" value="ECO:0007669"/>
    <property type="project" value="UniProtKB-KW"/>
</dbReference>
<evidence type="ECO:0000256" key="6">
    <source>
        <dbReference type="ARBA" id="ARBA00022640"/>
    </source>
</evidence>
<keyword evidence="7" id="KW-0437">Light-harvesting polypeptide</keyword>
<dbReference type="Proteomes" id="UP001224775">
    <property type="component" value="Unassembled WGS sequence"/>
</dbReference>
<feature type="binding site" evidence="8">
    <location>
        <position position="78"/>
    </location>
    <ligand>
        <name>chlorophyll a</name>
        <dbReference type="ChEBI" id="CHEBI:58416"/>
        <label>1</label>
    </ligand>
</feature>
<evidence type="ECO:0000256" key="1">
    <source>
        <dbReference type="ARBA" id="ARBA00004022"/>
    </source>
</evidence>
<evidence type="ECO:0000256" key="2">
    <source>
        <dbReference type="ARBA" id="ARBA00004229"/>
    </source>
</evidence>
<keyword evidence="6" id="KW-0934">Plastid</keyword>
<dbReference type="InterPro" id="IPR001344">
    <property type="entry name" value="Chloro_AB-bd_pln"/>
</dbReference>
<accession>A0AAD9D8I0</accession>